<gene>
    <name evidence="7 9" type="primary">surA</name>
    <name evidence="9" type="ORF">A1232T_01215</name>
</gene>
<accession>A0A1R4GUC3</accession>
<dbReference type="InterPro" id="IPR000297">
    <property type="entry name" value="PPIase_PpiC"/>
</dbReference>
<dbReference type="SUPFAM" id="SSF54534">
    <property type="entry name" value="FKBP-like"/>
    <property type="match status" value="2"/>
</dbReference>
<keyword evidence="3 7" id="KW-0574">Periplasm</keyword>
<dbReference type="STRING" id="1945521.A1232T_01215"/>
<dbReference type="Proteomes" id="UP000188357">
    <property type="component" value="Unassembled WGS sequence"/>
</dbReference>
<keyword evidence="6 7" id="KW-0413">Isomerase</keyword>
<dbReference type="InterPro" id="IPR023034">
    <property type="entry name" value="PPIase_SurA"/>
</dbReference>
<dbReference type="OrthoDB" id="14196at2"/>
<comment type="catalytic activity">
    <reaction evidence="7">
        <text>[protein]-peptidylproline (omega=180) = [protein]-peptidylproline (omega=0)</text>
        <dbReference type="Rhea" id="RHEA:16237"/>
        <dbReference type="Rhea" id="RHEA-COMP:10747"/>
        <dbReference type="Rhea" id="RHEA-COMP:10748"/>
        <dbReference type="ChEBI" id="CHEBI:83833"/>
        <dbReference type="ChEBI" id="CHEBI:83834"/>
        <dbReference type="EC" id="5.2.1.8"/>
    </reaction>
</comment>
<keyword evidence="5 7" id="KW-0143">Chaperone</keyword>
<keyword evidence="2 7" id="KW-0677">Repeat</keyword>
<dbReference type="GO" id="GO:0030288">
    <property type="term" value="C:outer membrane-bounded periplasmic space"/>
    <property type="evidence" value="ECO:0007669"/>
    <property type="project" value="InterPro"/>
</dbReference>
<dbReference type="InterPro" id="IPR015391">
    <property type="entry name" value="SurA_N"/>
</dbReference>
<dbReference type="Pfam" id="PF13616">
    <property type="entry name" value="Rotamase_3"/>
    <property type="match status" value="1"/>
</dbReference>
<evidence type="ECO:0000256" key="7">
    <source>
        <dbReference type="HAMAP-Rule" id="MF_01183"/>
    </source>
</evidence>
<sequence precursor="true">MTALNTQHYESQHSCSHTNALGTSKFRLKKLTDALLVSTVLASLSLSAQAADKTVDSATTAKSTETVEAASAQAAISASESSNGIIALVNDTPILKSELAAAIAAAQTRIKASGQPAPSPQRLQNEVLNSLILRELQLDMVQRAGIRPSPDAVNESLARLAQAQGLKSLTELQQALDARQPGRYAAVRAQVIEEESLNALQQSQVASRVRITEQDVDAFLASPEAQKLQSTEYRTIHIRIPFSDDYNRITESEKNAAMQIAQQTQELLKTSNDAQAILNQLTTGIAKNYVAPVQGGDMGYHPAAGLPTDIAKQITPLEVGQVTAPQITPEGIDVVKLVDKRNNDNMIIPQWKVRHILVKTDERNSDALVEQRINDLYEQLRRDADFASLAATYSDDPGSAGRGGDLDWVTEGQMVPEFEEMMKRTPEGDFSTPFKSQFGWHILKVEGMREKDVSDTIKRNLAREALFQRLAPQAQEDWLQELRANAYVKIIN</sequence>
<dbReference type="GO" id="GO:0042277">
    <property type="term" value="F:peptide binding"/>
    <property type="evidence" value="ECO:0007669"/>
    <property type="project" value="InterPro"/>
</dbReference>
<comment type="domain">
    <text evidence="7">The PPIase activity resides only in the second parvulin domain. The N-terminal region and the C-terminal tail are necessary and sufficient for the chaperone activity of SurA. The PPIase activity is dispensable for SurA to function as a chaperone. The N-terminal region and the C-terminal tail are also required for porin recognition.</text>
</comment>
<feature type="domain" description="PpiC" evidence="8">
    <location>
        <begin position="230"/>
        <end position="339"/>
    </location>
</feature>
<feature type="domain" description="PpiC" evidence="8">
    <location>
        <begin position="348"/>
        <end position="447"/>
    </location>
</feature>
<dbReference type="SUPFAM" id="SSF109998">
    <property type="entry name" value="Triger factor/SurA peptide-binding domain-like"/>
    <property type="match status" value="1"/>
</dbReference>
<dbReference type="AlphaFoldDB" id="A0A1R4GUC3"/>
<dbReference type="GO" id="GO:0050821">
    <property type="term" value="P:protein stabilization"/>
    <property type="evidence" value="ECO:0007669"/>
    <property type="project" value="InterPro"/>
</dbReference>
<feature type="signal peptide" evidence="7">
    <location>
        <begin position="1"/>
        <end position="50"/>
    </location>
</feature>
<dbReference type="InterPro" id="IPR027304">
    <property type="entry name" value="Trigger_fact/SurA_dom_sf"/>
</dbReference>
<dbReference type="GO" id="GO:0051082">
    <property type="term" value="F:unfolded protein binding"/>
    <property type="evidence" value="ECO:0007669"/>
    <property type="project" value="UniProtKB-UniRule"/>
</dbReference>
<dbReference type="EC" id="5.2.1.8" evidence="7"/>
<evidence type="ECO:0000256" key="5">
    <source>
        <dbReference type="ARBA" id="ARBA00023186"/>
    </source>
</evidence>
<dbReference type="Gene3D" id="1.10.4030.10">
    <property type="entry name" value="Porin chaperone SurA, peptide-binding domain"/>
    <property type="match status" value="1"/>
</dbReference>
<evidence type="ECO:0000256" key="4">
    <source>
        <dbReference type="ARBA" id="ARBA00023110"/>
    </source>
</evidence>
<dbReference type="PANTHER" id="PTHR47637">
    <property type="entry name" value="CHAPERONE SURA"/>
    <property type="match status" value="1"/>
</dbReference>
<dbReference type="HAMAP" id="MF_01183">
    <property type="entry name" value="Chaperone_SurA"/>
    <property type="match status" value="1"/>
</dbReference>
<dbReference type="GO" id="GO:0003755">
    <property type="term" value="F:peptidyl-prolyl cis-trans isomerase activity"/>
    <property type="evidence" value="ECO:0007669"/>
    <property type="project" value="UniProtKB-UniRule"/>
</dbReference>
<keyword evidence="1 7" id="KW-0732">Signal</keyword>
<organism evidence="9 10">
    <name type="scientific">Psychrobacter piechaudii</name>
    <dbReference type="NCBI Taxonomy" id="1945521"/>
    <lineage>
        <taxon>Bacteria</taxon>
        <taxon>Pseudomonadati</taxon>
        <taxon>Pseudomonadota</taxon>
        <taxon>Gammaproteobacteria</taxon>
        <taxon>Moraxellales</taxon>
        <taxon>Moraxellaceae</taxon>
        <taxon>Psychrobacter</taxon>
    </lineage>
</organism>
<dbReference type="EMBL" id="FUGE01000126">
    <property type="protein sequence ID" value="SJM71422.1"/>
    <property type="molecule type" value="Genomic_DNA"/>
</dbReference>
<dbReference type="RefSeq" id="WP_077450980.1">
    <property type="nucleotide sequence ID" value="NZ_FUGE01000126.1"/>
</dbReference>
<evidence type="ECO:0000256" key="6">
    <source>
        <dbReference type="ARBA" id="ARBA00023235"/>
    </source>
</evidence>
<keyword evidence="4 7" id="KW-0697">Rotamase</keyword>
<dbReference type="InterPro" id="IPR050280">
    <property type="entry name" value="OMP_Chaperone_SurA"/>
</dbReference>
<evidence type="ECO:0000256" key="1">
    <source>
        <dbReference type="ARBA" id="ARBA00022729"/>
    </source>
</evidence>
<evidence type="ECO:0000259" key="8">
    <source>
        <dbReference type="PROSITE" id="PS50198"/>
    </source>
</evidence>
<dbReference type="GO" id="GO:0006457">
    <property type="term" value="P:protein folding"/>
    <property type="evidence" value="ECO:0007669"/>
    <property type="project" value="UniProtKB-UniRule"/>
</dbReference>
<keyword evidence="10" id="KW-1185">Reference proteome</keyword>
<name>A0A1R4GUC3_9GAMM</name>
<dbReference type="PROSITE" id="PS50198">
    <property type="entry name" value="PPIC_PPIASE_2"/>
    <property type="match status" value="2"/>
</dbReference>
<dbReference type="GO" id="GO:0043165">
    <property type="term" value="P:Gram-negative-bacterium-type cell outer membrane assembly"/>
    <property type="evidence" value="ECO:0007669"/>
    <property type="project" value="InterPro"/>
</dbReference>
<comment type="function">
    <text evidence="7">Chaperone involved in the correct folding and assembly of outer membrane proteins. Recognizes specific patterns of aromatic residues and the orientation of their side chains, which are found more frequently in integral outer membrane proteins. May act in both early periplasmic and late outer membrane-associated steps of protein maturation.</text>
</comment>
<feature type="chain" id="PRO_5013411589" description="Chaperone SurA" evidence="7">
    <location>
        <begin position="51"/>
        <end position="492"/>
    </location>
</feature>
<proteinExistence type="inferred from homology"/>
<dbReference type="Gene3D" id="3.10.50.40">
    <property type="match status" value="2"/>
</dbReference>
<protein>
    <recommendedName>
        <fullName evidence="7">Chaperone SurA</fullName>
    </recommendedName>
    <alternativeName>
        <fullName evidence="7">Peptidyl-prolyl cis-trans isomerase SurA</fullName>
        <shortName evidence="7">PPIase SurA</shortName>
        <ecNumber evidence="7">5.2.1.8</ecNumber>
    </alternativeName>
    <alternativeName>
        <fullName evidence="7">Rotamase SurA</fullName>
    </alternativeName>
</protein>
<evidence type="ECO:0000313" key="9">
    <source>
        <dbReference type="EMBL" id="SJM71422.1"/>
    </source>
</evidence>
<dbReference type="PANTHER" id="PTHR47637:SF1">
    <property type="entry name" value="CHAPERONE SURA"/>
    <property type="match status" value="1"/>
</dbReference>
<evidence type="ECO:0000256" key="3">
    <source>
        <dbReference type="ARBA" id="ARBA00022764"/>
    </source>
</evidence>
<dbReference type="InterPro" id="IPR046357">
    <property type="entry name" value="PPIase_dom_sf"/>
</dbReference>
<comment type="subcellular location">
    <subcellularLocation>
        <location evidence="7">Periplasm</location>
    </subcellularLocation>
    <text evidence="7">Is capable of associating with the outer membrane.</text>
</comment>
<evidence type="ECO:0000256" key="2">
    <source>
        <dbReference type="ARBA" id="ARBA00022737"/>
    </source>
</evidence>
<dbReference type="Pfam" id="PF09312">
    <property type="entry name" value="SurA_N"/>
    <property type="match status" value="1"/>
</dbReference>
<evidence type="ECO:0000313" key="10">
    <source>
        <dbReference type="Proteomes" id="UP000188357"/>
    </source>
</evidence>
<reference evidence="9 10" key="1">
    <citation type="submission" date="2017-02" db="EMBL/GenBank/DDBJ databases">
        <authorList>
            <person name="Peterson S.W."/>
        </authorList>
    </citation>
    <scope>NUCLEOTIDE SEQUENCE [LARGE SCALE GENOMIC DNA]</scope>
    <source>
        <strain evidence="9">Psychrobacter_piechaudii</strain>
    </source>
</reference>